<evidence type="ECO:0000259" key="2">
    <source>
        <dbReference type="Pfam" id="PF14378"/>
    </source>
</evidence>
<dbReference type="GO" id="GO:0016020">
    <property type="term" value="C:membrane"/>
    <property type="evidence" value="ECO:0007669"/>
    <property type="project" value="UniProtKB-SubCell"/>
</dbReference>
<reference evidence="3 4" key="1">
    <citation type="submission" date="2016-10" db="EMBL/GenBank/DDBJ databases">
        <title>Draft genome sequence of Methylobacterium extorquens CP3, a seed endophyte of Crotalaria pumila with plant growth-promoting and metal tolerance properties.</title>
        <authorList>
            <person name="Sanchez-Lopez A.S."/>
            <person name="Van Hamme J.D."/>
            <person name="Thijs S."/>
            <person name="Mcammond B.M."/>
            <person name="Stevens V."/>
            <person name="Gonzalez-Chavez M.D.C."/>
            <person name="Vangronsveld J."/>
        </authorList>
    </citation>
    <scope>NUCLEOTIDE SEQUENCE [LARGE SCALE GENOMIC DNA]</scope>
    <source>
        <strain evidence="3 4">CP3</strain>
    </source>
</reference>
<keyword evidence="1" id="KW-0472">Membrane</keyword>
<dbReference type="InterPro" id="IPR026841">
    <property type="entry name" value="Aur1/Ipt1"/>
</dbReference>
<organism evidence="3 4">
    <name type="scientific">Methylorubrum extorquens</name>
    <name type="common">Methylobacterium dichloromethanicum</name>
    <name type="synonym">Methylobacterium extorquens</name>
    <dbReference type="NCBI Taxonomy" id="408"/>
    <lineage>
        <taxon>Bacteria</taxon>
        <taxon>Pseudomonadati</taxon>
        <taxon>Pseudomonadota</taxon>
        <taxon>Alphaproteobacteria</taxon>
        <taxon>Hyphomicrobiales</taxon>
        <taxon>Methylobacteriaceae</taxon>
        <taxon>Methylorubrum</taxon>
    </lineage>
</organism>
<sequence length="326" mass="35127">MPFLRTFPTRAADAAGPSPSTYGLLLLSVAAAMCVQSLTDVWLHTSVVQWLAPLSMLAGAVYFNTRPISRRRFGAVLALLAVLIIQLPTTSALAYGVQAFGLPLRDDWFIGIDRAFGFDWLTFQTSMVERRALMEILSRAYETFFPQLGLTPVLLAALGEVRRSDRFVASFILCVTMTTIISAVLPAEGAAGLLGPDEAHLLFQGATPLVDLHALRDGTMRALPLNEVGPLISFPSLHCAVAYLVTAAIWPLQRLRWVVLLLNAVMTVSAVTHGAHYACDCVAGLLVAAISFHLAGQLGPWSERMFARMRGSAVLPAATAPTVLTP</sequence>
<feature type="transmembrane region" description="Helical" evidence="1">
    <location>
        <begin position="282"/>
        <end position="301"/>
    </location>
</feature>
<dbReference type="InterPro" id="IPR036938">
    <property type="entry name" value="PAP2/HPO_sf"/>
</dbReference>
<dbReference type="AlphaFoldDB" id="A0A1S1P4J4"/>
<evidence type="ECO:0000313" key="4">
    <source>
        <dbReference type="Proteomes" id="UP000180215"/>
    </source>
</evidence>
<dbReference type="Pfam" id="PF14378">
    <property type="entry name" value="PAP2_3"/>
    <property type="match status" value="1"/>
</dbReference>
<dbReference type="Gene3D" id="1.20.144.10">
    <property type="entry name" value="Phosphatidic acid phosphatase type 2/haloperoxidase"/>
    <property type="match status" value="1"/>
</dbReference>
<dbReference type="Proteomes" id="UP000180215">
    <property type="component" value="Unassembled WGS sequence"/>
</dbReference>
<feature type="transmembrane region" description="Helical" evidence="1">
    <location>
        <begin position="45"/>
        <end position="63"/>
    </location>
</feature>
<proteinExistence type="predicted"/>
<protein>
    <recommendedName>
        <fullName evidence="2">Inositolphosphotransferase Aur1/Ipt1 domain-containing protein</fullName>
    </recommendedName>
</protein>
<dbReference type="SUPFAM" id="SSF48317">
    <property type="entry name" value="Acid phosphatase/Vanadium-dependent haloperoxidase"/>
    <property type="match status" value="1"/>
</dbReference>
<evidence type="ECO:0000256" key="1">
    <source>
        <dbReference type="SAM" id="Phobius"/>
    </source>
</evidence>
<keyword evidence="1" id="KW-0812">Transmembrane</keyword>
<keyword evidence="1" id="KW-1133">Transmembrane helix</keyword>
<feature type="transmembrane region" description="Helical" evidence="1">
    <location>
        <begin position="257"/>
        <end position="276"/>
    </location>
</feature>
<feature type="transmembrane region" description="Helical" evidence="1">
    <location>
        <begin position="231"/>
        <end position="250"/>
    </location>
</feature>
<accession>A0A1S1P4J4</accession>
<feature type="transmembrane region" description="Helical" evidence="1">
    <location>
        <begin position="75"/>
        <end position="97"/>
    </location>
</feature>
<feature type="domain" description="Inositolphosphotransferase Aur1/Ipt1" evidence="2">
    <location>
        <begin position="108"/>
        <end position="293"/>
    </location>
</feature>
<feature type="transmembrane region" description="Helical" evidence="1">
    <location>
        <begin position="144"/>
        <end position="161"/>
    </location>
</feature>
<dbReference type="EMBL" id="MNAO01000416">
    <property type="protein sequence ID" value="OHV14844.1"/>
    <property type="molecule type" value="Genomic_DNA"/>
</dbReference>
<gene>
    <name evidence="3" type="ORF">BK022_23400</name>
</gene>
<comment type="caution">
    <text evidence="3">The sequence shown here is derived from an EMBL/GenBank/DDBJ whole genome shotgun (WGS) entry which is preliminary data.</text>
</comment>
<evidence type="ECO:0000313" key="3">
    <source>
        <dbReference type="EMBL" id="OHV14844.1"/>
    </source>
</evidence>
<feature type="transmembrane region" description="Helical" evidence="1">
    <location>
        <begin position="168"/>
        <end position="187"/>
    </location>
</feature>
<name>A0A1S1P4J4_METEX</name>